<name>A0ABQ6J6K5_9GAMM</name>
<keyword evidence="1" id="KW-0472">Membrane</keyword>
<sequence>MLDSDICKEAIPIFRDRPNKEPQIVRNCALTYNRIDTIGLRYFQFASFTAKMRLKFSLCTGQMLLNVLNLVAELAVLVISFALSSLLIQF</sequence>
<dbReference type="EMBL" id="BSUY01000001">
    <property type="protein sequence ID" value="GMA83384.1"/>
    <property type="molecule type" value="Genomic_DNA"/>
</dbReference>
<organism evidence="2 3">
    <name type="scientific">Shewanella glacialipiscicola</name>
    <dbReference type="NCBI Taxonomy" id="614069"/>
    <lineage>
        <taxon>Bacteria</taxon>
        <taxon>Pseudomonadati</taxon>
        <taxon>Pseudomonadota</taxon>
        <taxon>Gammaproteobacteria</taxon>
        <taxon>Alteromonadales</taxon>
        <taxon>Shewanellaceae</taxon>
        <taxon>Shewanella</taxon>
    </lineage>
</organism>
<accession>A0ABQ6J6K5</accession>
<dbReference type="Proteomes" id="UP001157046">
    <property type="component" value="Unassembled WGS sequence"/>
</dbReference>
<evidence type="ECO:0000313" key="2">
    <source>
        <dbReference type="EMBL" id="GMA83384.1"/>
    </source>
</evidence>
<keyword evidence="1" id="KW-1133">Transmembrane helix</keyword>
<evidence type="ECO:0000313" key="3">
    <source>
        <dbReference type="Proteomes" id="UP001157046"/>
    </source>
</evidence>
<keyword evidence="1" id="KW-0812">Transmembrane</keyword>
<evidence type="ECO:0000256" key="1">
    <source>
        <dbReference type="SAM" id="Phobius"/>
    </source>
</evidence>
<feature type="transmembrane region" description="Helical" evidence="1">
    <location>
        <begin position="63"/>
        <end position="88"/>
    </location>
</feature>
<gene>
    <name evidence="2" type="ORF">GCM10025855_29170</name>
</gene>
<protein>
    <submittedName>
        <fullName evidence="2">Uncharacterized protein</fullName>
    </submittedName>
</protein>
<comment type="caution">
    <text evidence="2">The sequence shown here is derived from an EMBL/GenBank/DDBJ whole genome shotgun (WGS) entry which is preliminary data.</text>
</comment>
<keyword evidence="3" id="KW-1185">Reference proteome</keyword>
<proteinExistence type="predicted"/>
<reference evidence="3" key="1">
    <citation type="journal article" date="2019" name="Int. J. Syst. Evol. Microbiol.">
        <title>The Global Catalogue of Microorganisms (GCM) 10K type strain sequencing project: providing services to taxonomists for standard genome sequencing and annotation.</title>
        <authorList>
            <consortium name="The Broad Institute Genomics Platform"/>
            <consortium name="The Broad Institute Genome Sequencing Center for Infectious Disease"/>
            <person name="Wu L."/>
            <person name="Ma J."/>
        </authorList>
    </citation>
    <scope>NUCLEOTIDE SEQUENCE [LARGE SCALE GENOMIC DNA]</scope>
    <source>
        <strain evidence="3">NBRC 102030</strain>
    </source>
</reference>